<dbReference type="EMBL" id="JAULJE010000028">
    <property type="protein sequence ID" value="KAK1327502.1"/>
    <property type="molecule type" value="Genomic_DNA"/>
</dbReference>
<dbReference type="SMART" id="SM00349">
    <property type="entry name" value="KRAB"/>
    <property type="match status" value="1"/>
</dbReference>
<reference evidence="2" key="1">
    <citation type="submission" date="2023-06" db="EMBL/GenBank/DDBJ databases">
        <title>Reference genome for the Northern bat (Eptesicus nilssonii), a most northern bat species.</title>
        <authorList>
            <person name="Laine V.N."/>
            <person name="Pulliainen A.T."/>
            <person name="Lilley T.M."/>
        </authorList>
    </citation>
    <scope>NUCLEOTIDE SEQUENCE</scope>
    <source>
        <strain evidence="2">BLF_Eptnil</strain>
        <tissue evidence="2">Kidney</tissue>
    </source>
</reference>
<dbReference type="CDD" id="cd07765">
    <property type="entry name" value="KRAB_A-box"/>
    <property type="match status" value="1"/>
</dbReference>
<dbReference type="InterPro" id="IPR001909">
    <property type="entry name" value="KRAB"/>
</dbReference>
<dbReference type="Proteomes" id="UP001177744">
    <property type="component" value="Unassembled WGS sequence"/>
</dbReference>
<name>A0AA40HA57_CNENI</name>
<dbReference type="Pfam" id="PF01352">
    <property type="entry name" value="KRAB"/>
    <property type="match status" value="1"/>
</dbReference>
<organism evidence="2 3">
    <name type="scientific">Cnephaeus nilssonii</name>
    <name type="common">Northern bat</name>
    <name type="synonym">Eptesicus nilssonii</name>
    <dbReference type="NCBI Taxonomy" id="3371016"/>
    <lineage>
        <taxon>Eukaryota</taxon>
        <taxon>Metazoa</taxon>
        <taxon>Chordata</taxon>
        <taxon>Craniata</taxon>
        <taxon>Vertebrata</taxon>
        <taxon>Euteleostomi</taxon>
        <taxon>Mammalia</taxon>
        <taxon>Eutheria</taxon>
        <taxon>Laurasiatheria</taxon>
        <taxon>Chiroptera</taxon>
        <taxon>Yangochiroptera</taxon>
        <taxon>Vespertilionidae</taxon>
        <taxon>Cnephaeus</taxon>
    </lineage>
</organism>
<dbReference type="SUPFAM" id="SSF109640">
    <property type="entry name" value="KRAB domain (Kruppel-associated box)"/>
    <property type="match status" value="1"/>
</dbReference>
<sequence>MSVLTFSCVFEIVVPGCRRRGSFIFCGSVIPPVVGVAGWTQGMDSVAFEDVNVAFTKEEWAFLDPTQKTLYTDVILETFWNLASFMMLFLACILEEKWEDHDSEDQYDHHGVNLSRHVAESMVVNAEKTSARFQITMKRRNSALTSCSVDRGRPAD</sequence>
<dbReference type="PANTHER" id="PTHR23232">
    <property type="entry name" value="KRAB DOMAIN C2H2 ZINC FINGER"/>
    <property type="match status" value="1"/>
</dbReference>
<dbReference type="InterPro" id="IPR050169">
    <property type="entry name" value="Krueppel_C2H2_ZnF"/>
</dbReference>
<evidence type="ECO:0000313" key="2">
    <source>
        <dbReference type="EMBL" id="KAK1327502.1"/>
    </source>
</evidence>
<keyword evidence="3" id="KW-1185">Reference proteome</keyword>
<evidence type="ECO:0000313" key="3">
    <source>
        <dbReference type="Proteomes" id="UP001177744"/>
    </source>
</evidence>
<protein>
    <recommendedName>
        <fullName evidence="1">KRAB domain-containing protein</fullName>
    </recommendedName>
</protein>
<dbReference type="InterPro" id="IPR036051">
    <property type="entry name" value="KRAB_dom_sf"/>
</dbReference>
<dbReference type="GO" id="GO:0006355">
    <property type="term" value="P:regulation of DNA-templated transcription"/>
    <property type="evidence" value="ECO:0007669"/>
    <property type="project" value="InterPro"/>
</dbReference>
<feature type="domain" description="KRAB" evidence="1">
    <location>
        <begin position="46"/>
        <end position="117"/>
    </location>
</feature>
<accession>A0AA40HA57</accession>
<dbReference type="PANTHER" id="PTHR23232:SF142">
    <property type="entry name" value="GASTRULA ZINC FINGER PROTEIN XLCGF57.1-LIKE-RELATED"/>
    <property type="match status" value="1"/>
</dbReference>
<gene>
    <name evidence="2" type="ORF">QTO34_013004</name>
</gene>
<evidence type="ECO:0000259" key="1">
    <source>
        <dbReference type="PROSITE" id="PS50805"/>
    </source>
</evidence>
<comment type="caution">
    <text evidence="2">The sequence shown here is derived from an EMBL/GenBank/DDBJ whole genome shotgun (WGS) entry which is preliminary data.</text>
</comment>
<dbReference type="PROSITE" id="PS50805">
    <property type="entry name" value="KRAB"/>
    <property type="match status" value="1"/>
</dbReference>
<dbReference type="Gene3D" id="6.10.140.140">
    <property type="match status" value="1"/>
</dbReference>
<dbReference type="AlphaFoldDB" id="A0AA40HA57"/>
<proteinExistence type="predicted"/>